<dbReference type="EMBL" id="FRAW01000011">
    <property type="protein sequence ID" value="SHK61620.1"/>
    <property type="molecule type" value="Genomic_DNA"/>
</dbReference>
<evidence type="ECO:0000259" key="5">
    <source>
        <dbReference type="Pfam" id="PF01590"/>
    </source>
</evidence>
<keyword evidence="4" id="KW-1133">Transmembrane helix</keyword>
<dbReference type="InterPro" id="IPR050465">
    <property type="entry name" value="UPF0194_transport"/>
</dbReference>
<evidence type="ECO:0000313" key="7">
    <source>
        <dbReference type="Proteomes" id="UP000184275"/>
    </source>
</evidence>
<evidence type="ECO:0000256" key="1">
    <source>
        <dbReference type="ARBA" id="ARBA00004196"/>
    </source>
</evidence>
<keyword evidence="4" id="KW-0472">Membrane</keyword>
<dbReference type="SUPFAM" id="SSF111369">
    <property type="entry name" value="HlyD-like secretion proteins"/>
    <property type="match status" value="1"/>
</dbReference>
<dbReference type="Proteomes" id="UP000184275">
    <property type="component" value="Unassembled WGS sequence"/>
</dbReference>
<sequence length="483" mass="54468">MTAQNQEKPQFDQGAIIKALQNALRTTSSKIGQMNEVLDIVRVVGEAKTFKTAALALAGEIADRHHAERVSIGMVKHDYVVLAAISHTDHFEGKMQVVRDLECAMEEAYEQDASIAYPPPDGGTPLATRIHEYYSKTYGVRHMLSVPIRRGEETIAVITCERGAHPFDDEESAQIHLVATLTSARIDELYRKSGWFGKRFARAAREGLAKLLGHEHTWAKLLGILLTAFVLFAALVPIPYRVSAPAMLKTDHITYLSAPFDGFIQSVKVKPGDIVYKGDELLRLDQKELKLEEADLMAQEQDNRREIQKAQANRQLADLRIQQAKLSQTLAKLKTVRYKLSRSVVRCESDSAVVIEGDLQKRVGSHVNQGGELFQLAFIEEIYMEADVSELEVNNVRLGGEGFMAIKSRPDYVYRFRTTLMNPTASVKDQENTFAVRGEFVRATPPWFRPGMTGIAKIFAGKRTLWWILSHQAIDYLRLKLWW</sequence>
<feature type="coiled-coil region" evidence="3">
    <location>
        <begin position="284"/>
        <end position="329"/>
    </location>
</feature>
<proteinExistence type="predicted"/>
<evidence type="ECO:0000313" key="6">
    <source>
        <dbReference type="EMBL" id="SHK61620.1"/>
    </source>
</evidence>
<dbReference type="GO" id="GO:0030313">
    <property type="term" value="C:cell envelope"/>
    <property type="evidence" value="ECO:0007669"/>
    <property type="project" value="UniProtKB-SubCell"/>
</dbReference>
<dbReference type="Pfam" id="PF01590">
    <property type="entry name" value="GAF"/>
    <property type="match status" value="1"/>
</dbReference>
<name>A0A1M6TXK4_9BACT</name>
<keyword evidence="2 3" id="KW-0175">Coiled coil</keyword>
<comment type="subcellular location">
    <subcellularLocation>
        <location evidence="1">Cell envelope</location>
    </subcellularLocation>
</comment>
<dbReference type="InterPro" id="IPR003018">
    <property type="entry name" value="GAF"/>
</dbReference>
<organism evidence="6 7">
    <name type="scientific">Fibrobacter intestinalis</name>
    <dbReference type="NCBI Taxonomy" id="28122"/>
    <lineage>
        <taxon>Bacteria</taxon>
        <taxon>Pseudomonadati</taxon>
        <taxon>Fibrobacterota</taxon>
        <taxon>Fibrobacteria</taxon>
        <taxon>Fibrobacterales</taxon>
        <taxon>Fibrobacteraceae</taxon>
        <taxon>Fibrobacter</taxon>
    </lineage>
</organism>
<dbReference type="RefSeq" id="WP_073303897.1">
    <property type="nucleotide sequence ID" value="NZ_FRAW01000011.1"/>
</dbReference>
<keyword evidence="7" id="KW-1185">Reference proteome</keyword>
<gene>
    <name evidence="6" type="ORF">SAMN05720469_11162</name>
</gene>
<dbReference type="Gene3D" id="3.30.450.40">
    <property type="match status" value="1"/>
</dbReference>
<evidence type="ECO:0000256" key="2">
    <source>
        <dbReference type="ARBA" id="ARBA00023054"/>
    </source>
</evidence>
<evidence type="ECO:0000256" key="3">
    <source>
        <dbReference type="SAM" id="Coils"/>
    </source>
</evidence>
<dbReference type="Gene3D" id="2.40.30.170">
    <property type="match status" value="1"/>
</dbReference>
<protein>
    <submittedName>
        <fullName evidence="6">Multidrug efflux pump subunit AcrA (Membrane-fusion protein)</fullName>
    </submittedName>
</protein>
<feature type="transmembrane region" description="Helical" evidence="4">
    <location>
        <begin position="218"/>
        <end position="240"/>
    </location>
</feature>
<reference evidence="7" key="1">
    <citation type="submission" date="2016-11" db="EMBL/GenBank/DDBJ databases">
        <authorList>
            <person name="Varghese N."/>
            <person name="Submissions S."/>
        </authorList>
    </citation>
    <scope>NUCLEOTIDE SEQUENCE [LARGE SCALE GENOMIC DNA]</scope>
    <source>
        <strain evidence="7">UWOS</strain>
    </source>
</reference>
<dbReference type="PANTHER" id="PTHR32347">
    <property type="entry name" value="EFFLUX SYSTEM COMPONENT YKNX-RELATED"/>
    <property type="match status" value="1"/>
</dbReference>
<dbReference type="SUPFAM" id="SSF55781">
    <property type="entry name" value="GAF domain-like"/>
    <property type="match status" value="1"/>
</dbReference>
<keyword evidence="4" id="KW-0812">Transmembrane</keyword>
<dbReference type="InterPro" id="IPR029016">
    <property type="entry name" value="GAF-like_dom_sf"/>
</dbReference>
<accession>A0A1M6TXK4</accession>
<dbReference type="AlphaFoldDB" id="A0A1M6TXK4"/>
<feature type="domain" description="GAF" evidence="5">
    <location>
        <begin position="67"/>
        <end position="185"/>
    </location>
</feature>
<evidence type="ECO:0000256" key="4">
    <source>
        <dbReference type="SAM" id="Phobius"/>
    </source>
</evidence>
<dbReference type="Gene3D" id="2.40.50.100">
    <property type="match status" value="1"/>
</dbReference>